<proteinExistence type="predicted"/>
<dbReference type="AlphaFoldDB" id="A0A158E0I2"/>
<protein>
    <submittedName>
        <fullName evidence="1">Uncharacterized protein</fullName>
    </submittedName>
</protein>
<dbReference type="Proteomes" id="UP000054624">
    <property type="component" value="Unassembled WGS sequence"/>
</dbReference>
<dbReference type="EMBL" id="FCOI02000093">
    <property type="protein sequence ID" value="SAL00401.1"/>
    <property type="molecule type" value="Genomic_DNA"/>
</dbReference>
<dbReference type="STRING" id="1777137.AWB76_07851"/>
<name>A0A158E0I2_9BURK</name>
<reference evidence="2" key="1">
    <citation type="submission" date="2016-01" db="EMBL/GenBank/DDBJ databases">
        <authorList>
            <person name="Peeters Charlotte."/>
        </authorList>
    </citation>
    <scope>NUCLEOTIDE SEQUENCE [LARGE SCALE GENOMIC DNA]</scope>
</reference>
<accession>A0A158E0I2</accession>
<organism evidence="1 2">
    <name type="scientific">Caballeronia temeraria</name>
    <dbReference type="NCBI Taxonomy" id="1777137"/>
    <lineage>
        <taxon>Bacteria</taxon>
        <taxon>Pseudomonadati</taxon>
        <taxon>Pseudomonadota</taxon>
        <taxon>Betaproteobacteria</taxon>
        <taxon>Burkholderiales</taxon>
        <taxon>Burkholderiaceae</taxon>
        <taxon>Caballeronia</taxon>
    </lineage>
</organism>
<keyword evidence="2" id="KW-1185">Reference proteome</keyword>
<evidence type="ECO:0000313" key="2">
    <source>
        <dbReference type="Proteomes" id="UP000054624"/>
    </source>
</evidence>
<gene>
    <name evidence="1" type="ORF">AWB76_07851</name>
</gene>
<sequence length="619" mass="64675">MQTAAPNVARFDHEPVTGASTGLLLESARTNVLLNASAPEKWNLLDVTVTTDGTLAPDKSTLARKIIEGTANTVHAVSQYYTTSISTSTQWSLWVRLKPAERTVAMVMLTDSGSVDYCCADFNLPLATVGKTYGGSGAWSLKSATCIPLKDGWVECRVSGMVSSGTGVRANVYLMKADDLSRPSTGDGVSGFYFGGAQMEMGTSTSFIPTTSATTTRTNEYLSIKDTGAINPLEGTLVFDGAFRGVVGGGMFAFSLDDGVNSGIGIYKALGGGGLVAYSGGATGTSLGKTVADGERFRAAIAYSAGGASAVASINGGAPITITATKAFTPALLSIGSARSQFNACESVRSLQYWPRRLSDAELSDATRLQLTNVSATDELFGIGDGVTKSFPLTYRGVPLSAVSSASVYREDWQGKQILYSTPRTNLALNSNDLDAQTWSHYYVTPATLTKGAIGPDGTATAWSFPLSDCTGNNNNTAGLLYSIGAQIYPSGTKACVSAWLRADQPLQFRICVDDANQKILKLDTVWRAYSVSGTANGTGRAVELFMSKTDNVGVPLTAKVYIACVEAEKGATPGSYIPTKSTAVTVTDYDLSNAVVTFSAPPVAGARLTWSGGGSIVS</sequence>
<evidence type="ECO:0000313" key="1">
    <source>
        <dbReference type="EMBL" id="SAL00401.1"/>
    </source>
</evidence>